<dbReference type="AlphaFoldDB" id="A0A835CQ00"/>
<dbReference type="GO" id="GO:1905475">
    <property type="term" value="P:regulation of protein localization to membrane"/>
    <property type="evidence" value="ECO:0007669"/>
    <property type="project" value="TreeGrafter"/>
</dbReference>
<evidence type="ECO:0000256" key="6">
    <source>
        <dbReference type="ARBA" id="ARBA00022974"/>
    </source>
</evidence>
<keyword evidence="4 12" id="KW-0336">GPI-anchor</keyword>
<comment type="similarity">
    <text evidence="2 11">Belongs to the glypican family.</text>
</comment>
<dbReference type="GO" id="GO:0005886">
    <property type="term" value="C:plasma membrane"/>
    <property type="evidence" value="ECO:0007669"/>
    <property type="project" value="UniProtKB-SubCell"/>
</dbReference>
<evidence type="ECO:0000256" key="5">
    <source>
        <dbReference type="ARBA" id="ARBA00022729"/>
    </source>
</evidence>
<dbReference type="GO" id="GO:0016477">
    <property type="term" value="P:cell migration"/>
    <property type="evidence" value="ECO:0007669"/>
    <property type="project" value="TreeGrafter"/>
</dbReference>
<keyword evidence="9 12" id="KW-0357">Heparan sulfate</keyword>
<keyword evidence="8" id="KW-0325">Glycoprotein</keyword>
<feature type="signal peptide" evidence="14">
    <location>
        <begin position="1"/>
        <end position="24"/>
    </location>
</feature>
<organism evidence="15 16">
    <name type="scientific">Aphidius gifuensis</name>
    <name type="common">Parasitoid wasp</name>
    <dbReference type="NCBI Taxonomy" id="684658"/>
    <lineage>
        <taxon>Eukaryota</taxon>
        <taxon>Metazoa</taxon>
        <taxon>Ecdysozoa</taxon>
        <taxon>Arthropoda</taxon>
        <taxon>Hexapoda</taxon>
        <taxon>Insecta</taxon>
        <taxon>Pterygota</taxon>
        <taxon>Neoptera</taxon>
        <taxon>Endopterygota</taxon>
        <taxon>Hymenoptera</taxon>
        <taxon>Apocrita</taxon>
        <taxon>Ichneumonoidea</taxon>
        <taxon>Braconidae</taxon>
        <taxon>Aphidiinae</taxon>
        <taxon>Aphidius</taxon>
    </lineage>
</organism>
<feature type="compositionally biased region" description="Low complexity" evidence="13">
    <location>
        <begin position="586"/>
        <end position="601"/>
    </location>
</feature>
<dbReference type="PANTHER" id="PTHR10822:SF30">
    <property type="entry name" value="DALLY-LIKE, ISOFORM A"/>
    <property type="match status" value="1"/>
</dbReference>
<sequence>MYYFLKLWVLFGFYFCSVIISADGKLNCDAVKSYFEEQGFPATDIPKDPISSKELKTCGGISSGGEVCCSADMELRLQARAKDKHEKALNLKLNQLHQLIASRAHKFNNFFKDLLTASKRGFHEMFKKTYGILYEQNAYLFTDFFKELENYFLTGSVNLDDIMDHFFNTLYQKMFTVLNSQYNFDAKYLVCVGDNMKEMRPFGDVPQKLGVQIKRSFVATRSFSQALAIGADVIKKMQTLRASPECAAALTRMTACPSCSGISGNVLACGDMCANVMKGCLSQHAQLDADWNHFVEAIGKVADRLLGPFNIEMLIRPINLKISEGIMNFQENSQDVSQRVFTGCGKPVLGRRRRRRRRRSSRTESYDETDTADTAGTAEFEDSNIDDGRSSSGVIDKLVREIRQRVRDSRQFWVYLPYQLCNDGLTVPASNTKECWNGTHVDKYIYPVLSDNEPQTLNPELRESGQKSQIVKDSILALATISGRLRSAFNGQDIDWLDAEEVLGGSGSGSGDRKSSPGTPIDDEDGYPEASGDGGDNNGNTDSKSSTPENVDVPAETPSPPPTVNNETKKPIPRDPIDNHIDNTDDNNINNNNSTSTISSSGHRSRLTLWRAVTSYLFPVAVMWVGGCFTELL</sequence>
<keyword evidence="6 12" id="KW-0654">Proteoglycan</keyword>
<dbReference type="GO" id="GO:0045202">
    <property type="term" value="C:synapse"/>
    <property type="evidence" value="ECO:0007669"/>
    <property type="project" value="TreeGrafter"/>
</dbReference>
<comment type="function">
    <text evidence="12">Cell surface proteoglycan.</text>
</comment>
<evidence type="ECO:0000256" key="2">
    <source>
        <dbReference type="ARBA" id="ARBA00010260"/>
    </source>
</evidence>
<evidence type="ECO:0008006" key="17">
    <source>
        <dbReference type="Google" id="ProtNLM"/>
    </source>
</evidence>
<evidence type="ECO:0000256" key="1">
    <source>
        <dbReference type="ARBA" id="ARBA00004609"/>
    </source>
</evidence>
<dbReference type="EMBL" id="JACMRX010000004">
    <property type="protein sequence ID" value="KAF7991772.1"/>
    <property type="molecule type" value="Genomic_DNA"/>
</dbReference>
<dbReference type="Pfam" id="PF01153">
    <property type="entry name" value="Glypican"/>
    <property type="match status" value="1"/>
</dbReference>
<feature type="region of interest" description="Disordered" evidence="13">
    <location>
        <begin position="503"/>
        <end position="603"/>
    </location>
</feature>
<dbReference type="OrthoDB" id="10010764at2759"/>
<gene>
    <name evidence="15" type="ORF">HCN44_010573</name>
</gene>
<comment type="caution">
    <text evidence="15">The sequence shown here is derived from an EMBL/GenBank/DDBJ whole genome shotgun (WGS) entry which is preliminary data.</text>
</comment>
<evidence type="ECO:0000256" key="14">
    <source>
        <dbReference type="SAM" id="SignalP"/>
    </source>
</evidence>
<feature type="chain" id="PRO_5032448138" description="Glypican-6" evidence="14">
    <location>
        <begin position="25"/>
        <end position="633"/>
    </location>
</feature>
<protein>
    <recommendedName>
        <fullName evidence="17">Glypican-6</fullName>
    </recommendedName>
</protein>
<dbReference type="GO" id="GO:0098552">
    <property type="term" value="C:side of membrane"/>
    <property type="evidence" value="ECO:0007669"/>
    <property type="project" value="UniProtKB-KW"/>
</dbReference>
<proteinExistence type="inferred from homology"/>
<evidence type="ECO:0000313" key="16">
    <source>
        <dbReference type="Proteomes" id="UP000639338"/>
    </source>
</evidence>
<accession>A0A835CQ00</accession>
<evidence type="ECO:0000256" key="4">
    <source>
        <dbReference type="ARBA" id="ARBA00022622"/>
    </source>
</evidence>
<dbReference type="GO" id="GO:0005576">
    <property type="term" value="C:extracellular region"/>
    <property type="evidence" value="ECO:0007669"/>
    <property type="project" value="TreeGrafter"/>
</dbReference>
<dbReference type="GO" id="GO:0009966">
    <property type="term" value="P:regulation of signal transduction"/>
    <property type="evidence" value="ECO:0007669"/>
    <property type="project" value="InterPro"/>
</dbReference>
<keyword evidence="3" id="KW-1003">Cell membrane</keyword>
<name>A0A835CQ00_APHGI</name>
<keyword evidence="16" id="KW-1185">Reference proteome</keyword>
<feature type="compositionally biased region" description="Basic residues" evidence="13">
    <location>
        <begin position="350"/>
        <end position="360"/>
    </location>
</feature>
<keyword evidence="5 14" id="KW-0732">Signal</keyword>
<feature type="compositionally biased region" description="Basic and acidic residues" evidence="13">
    <location>
        <begin position="567"/>
        <end position="583"/>
    </location>
</feature>
<keyword evidence="7 12" id="KW-0472">Membrane</keyword>
<evidence type="ECO:0000256" key="11">
    <source>
        <dbReference type="RuleBase" id="RU003518"/>
    </source>
</evidence>
<evidence type="ECO:0000256" key="8">
    <source>
        <dbReference type="ARBA" id="ARBA00023180"/>
    </source>
</evidence>
<evidence type="ECO:0000256" key="10">
    <source>
        <dbReference type="ARBA" id="ARBA00023288"/>
    </source>
</evidence>
<evidence type="ECO:0000256" key="13">
    <source>
        <dbReference type="SAM" id="MobiDB-lite"/>
    </source>
</evidence>
<comment type="subcellular location">
    <subcellularLocation>
        <location evidence="1 12">Cell membrane</location>
        <topology evidence="1 12">Lipid-anchor</topology>
        <topology evidence="1 12">GPI-anchor</topology>
    </subcellularLocation>
</comment>
<evidence type="ECO:0000313" key="15">
    <source>
        <dbReference type="EMBL" id="KAF7991772.1"/>
    </source>
</evidence>
<keyword evidence="10 12" id="KW-0449">Lipoprotein</keyword>
<evidence type="ECO:0000256" key="7">
    <source>
        <dbReference type="ARBA" id="ARBA00023136"/>
    </source>
</evidence>
<evidence type="ECO:0000256" key="3">
    <source>
        <dbReference type="ARBA" id="ARBA00022475"/>
    </source>
</evidence>
<feature type="compositionally biased region" description="Low complexity" evidence="13">
    <location>
        <begin position="538"/>
        <end position="547"/>
    </location>
</feature>
<evidence type="ECO:0000256" key="9">
    <source>
        <dbReference type="ARBA" id="ARBA00023207"/>
    </source>
</evidence>
<reference evidence="15 16" key="1">
    <citation type="submission" date="2020-08" db="EMBL/GenBank/DDBJ databases">
        <title>Aphidius gifuensis genome sequencing and assembly.</title>
        <authorList>
            <person name="Du Z."/>
        </authorList>
    </citation>
    <scope>NUCLEOTIDE SEQUENCE [LARGE SCALE GENOMIC DNA]</scope>
    <source>
        <strain evidence="15">YNYX2018</strain>
        <tissue evidence="15">Adults</tissue>
    </source>
</reference>
<dbReference type="PANTHER" id="PTHR10822">
    <property type="entry name" value="GLYPICAN"/>
    <property type="match status" value="1"/>
</dbReference>
<dbReference type="GO" id="GO:0009986">
    <property type="term" value="C:cell surface"/>
    <property type="evidence" value="ECO:0007669"/>
    <property type="project" value="TreeGrafter"/>
</dbReference>
<dbReference type="Proteomes" id="UP000639338">
    <property type="component" value="Unassembled WGS sequence"/>
</dbReference>
<evidence type="ECO:0000256" key="12">
    <source>
        <dbReference type="RuleBase" id="RU003519"/>
    </source>
</evidence>
<dbReference type="InterPro" id="IPR001863">
    <property type="entry name" value="Glypican"/>
</dbReference>
<feature type="region of interest" description="Disordered" evidence="13">
    <location>
        <begin position="350"/>
        <end position="387"/>
    </location>
</feature>